<keyword evidence="4" id="KW-1185">Reference proteome</keyword>
<organism evidence="3 4">
    <name type="scientific">Amycolatopsis nalaikhensis</name>
    <dbReference type="NCBI Taxonomy" id="715472"/>
    <lineage>
        <taxon>Bacteria</taxon>
        <taxon>Bacillati</taxon>
        <taxon>Actinomycetota</taxon>
        <taxon>Actinomycetes</taxon>
        <taxon>Pseudonocardiales</taxon>
        <taxon>Pseudonocardiaceae</taxon>
        <taxon>Amycolatopsis</taxon>
    </lineage>
</organism>
<dbReference type="EMBL" id="CP127173">
    <property type="protein sequence ID" value="WIV59286.1"/>
    <property type="molecule type" value="Genomic_DNA"/>
</dbReference>
<gene>
    <name evidence="3" type="ORF">QP939_11990</name>
</gene>
<feature type="compositionally biased region" description="Low complexity" evidence="1">
    <location>
        <begin position="49"/>
        <end position="109"/>
    </location>
</feature>
<keyword evidence="2" id="KW-0812">Transmembrane</keyword>
<dbReference type="Proteomes" id="UP001227101">
    <property type="component" value="Chromosome"/>
</dbReference>
<evidence type="ECO:0000256" key="2">
    <source>
        <dbReference type="SAM" id="Phobius"/>
    </source>
</evidence>
<sequence length="109" mass="10970">MSGRPTWGSAAVTGLAGFATGLLVAALLIAGRNTPRPAEVTAPPSTSATRAEPVTVTAPVPTPPTVTAVETSPPTTTTRVVEVTVTTSPTSTTPTSTSTLLPLTSSWRD</sequence>
<feature type="transmembrane region" description="Helical" evidence="2">
    <location>
        <begin position="6"/>
        <end position="29"/>
    </location>
</feature>
<dbReference type="RefSeq" id="WP_285456811.1">
    <property type="nucleotide sequence ID" value="NZ_CP127173.1"/>
</dbReference>
<reference evidence="3 4" key="1">
    <citation type="submission" date="2023-06" db="EMBL/GenBank/DDBJ databases">
        <authorList>
            <person name="Oyuntsetseg B."/>
            <person name="Kim S.B."/>
        </authorList>
    </citation>
    <scope>NUCLEOTIDE SEQUENCE [LARGE SCALE GENOMIC DNA]</scope>
    <source>
        <strain evidence="3 4">2-2</strain>
    </source>
</reference>
<proteinExistence type="predicted"/>
<accession>A0ABY8XUF6</accession>
<evidence type="ECO:0000313" key="3">
    <source>
        <dbReference type="EMBL" id="WIV59286.1"/>
    </source>
</evidence>
<keyword evidence="2" id="KW-1133">Transmembrane helix</keyword>
<name>A0ABY8XUF6_9PSEU</name>
<protein>
    <recommendedName>
        <fullName evidence="5">Serine/threonine protein kinase</fullName>
    </recommendedName>
</protein>
<evidence type="ECO:0000313" key="4">
    <source>
        <dbReference type="Proteomes" id="UP001227101"/>
    </source>
</evidence>
<evidence type="ECO:0008006" key="5">
    <source>
        <dbReference type="Google" id="ProtNLM"/>
    </source>
</evidence>
<feature type="region of interest" description="Disordered" evidence="1">
    <location>
        <begin position="34"/>
        <end position="109"/>
    </location>
</feature>
<keyword evidence="2" id="KW-0472">Membrane</keyword>
<evidence type="ECO:0000256" key="1">
    <source>
        <dbReference type="SAM" id="MobiDB-lite"/>
    </source>
</evidence>